<evidence type="ECO:0000313" key="2">
    <source>
        <dbReference type="EMBL" id="TDP31568.1"/>
    </source>
</evidence>
<accession>A0A4R6P1L2</accession>
<keyword evidence="3" id="KW-1185">Reference proteome</keyword>
<proteinExistence type="predicted"/>
<protein>
    <submittedName>
        <fullName evidence="2">RimJ/RimL family protein N-acetyltransferase</fullName>
    </submittedName>
</protein>
<dbReference type="Gene3D" id="3.40.630.30">
    <property type="match status" value="1"/>
</dbReference>
<dbReference type="InterPro" id="IPR051531">
    <property type="entry name" value="N-acetyltransferase"/>
</dbReference>
<dbReference type="EMBL" id="SNXK01000008">
    <property type="protein sequence ID" value="TDP31568.1"/>
    <property type="molecule type" value="Genomic_DNA"/>
</dbReference>
<organism evidence="2 3">
    <name type="scientific">Nocardia ignorata</name>
    <dbReference type="NCBI Taxonomy" id="145285"/>
    <lineage>
        <taxon>Bacteria</taxon>
        <taxon>Bacillati</taxon>
        <taxon>Actinomycetota</taxon>
        <taxon>Actinomycetes</taxon>
        <taxon>Mycobacteriales</taxon>
        <taxon>Nocardiaceae</taxon>
        <taxon>Nocardia</taxon>
    </lineage>
</organism>
<dbReference type="InterPro" id="IPR016181">
    <property type="entry name" value="Acyl_CoA_acyltransferase"/>
</dbReference>
<keyword evidence="2" id="KW-0808">Transferase</keyword>
<name>A0A4R6P1L2_NOCIG</name>
<gene>
    <name evidence="2" type="ORF">DFR75_108173</name>
</gene>
<comment type="caution">
    <text evidence="2">The sequence shown here is derived from an EMBL/GenBank/DDBJ whole genome shotgun (WGS) entry which is preliminary data.</text>
</comment>
<evidence type="ECO:0000259" key="1">
    <source>
        <dbReference type="PROSITE" id="PS51186"/>
    </source>
</evidence>
<dbReference type="GO" id="GO:0016747">
    <property type="term" value="F:acyltransferase activity, transferring groups other than amino-acyl groups"/>
    <property type="evidence" value="ECO:0007669"/>
    <property type="project" value="InterPro"/>
</dbReference>
<dbReference type="Pfam" id="PF13302">
    <property type="entry name" value="Acetyltransf_3"/>
    <property type="match status" value="1"/>
</dbReference>
<reference evidence="2 3" key="1">
    <citation type="submission" date="2019-03" db="EMBL/GenBank/DDBJ databases">
        <title>Genomic Encyclopedia of Type Strains, Phase IV (KMG-IV): sequencing the most valuable type-strain genomes for metagenomic binning, comparative biology and taxonomic classification.</title>
        <authorList>
            <person name="Goeker M."/>
        </authorList>
    </citation>
    <scope>NUCLEOTIDE SEQUENCE [LARGE SCALE GENOMIC DNA]</scope>
    <source>
        <strain evidence="2 3">DSM 44496</strain>
    </source>
</reference>
<dbReference type="SUPFAM" id="SSF55729">
    <property type="entry name" value="Acyl-CoA N-acyltransferases (Nat)"/>
    <property type="match status" value="1"/>
</dbReference>
<dbReference type="RefSeq" id="WP_067488239.1">
    <property type="nucleotide sequence ID" value="NZ_JBHXPO010000003.1"/>
</dbReference>
<dbReference type="Proteomes" id="UP000295087">
    <property type="component" value="Unassembled WGS sequence"/>
</dbReference>
<evidence type="ECO:0000313" key="3">
    <source>
        <dbReference type="Proteomes" id="UP000295087"/>
    </source>
</evidence>
<sequence length="189" mass="21090">MPELMSTVVEPNTFAADQPTLTSTDGLILRPWSDDDAPAVFEAFQDPAIRPWHVRSAESIDEVRQWILSWRSAWTTGNGQWAVTCDGEVAGRIGLRQSDLAEGVTELAYWTLPAWRGHAIAPRAANTLIRWAFDDIGFDRIELTHSVRNPASCRVAAKCGFPLEGTLRGAGRHHDGRHDMHLHARLRTD</sequence>
<dbReference type="InterPro" id="IPR000182">
    <property type="entry name" value="GNAT_dom"/>
</dbReference>
<feature type="domain" description="N-acetyltransferase" evidence="1">
    <location>
        <begin position="27"/>
        <end position="189"/>
    </location>
</feature>
<dbReference type="AlphaFoldDB" id="A0A4R6P1L2"/>
<dbReference type="CDD" id="cd04301">
    <property type="entry name" value="NAT_SF"/>
    <property type="match status" value="1"/>
</dbReference>
<dbReference type="PROSITE" id="PS51186">
    <property type="entry name" value="GNAT"/>
    <property type="match status" value="1"/>
</dbReference>
<dbReference type="PANTHER" id="PTHR43792">
    <property type="entry name" value="GNAT FAMILY, PUTATIVE (AFU_ORTHOLOGUE AFUA_3G00765)-RELATED-RELATED"/>
    <property type="match status" value="1"/>
</dbReference>